<protein>
    <submittedName>
        <fullName evidence="1">Uncharacterized protein</fullName>
    </submittedName>
</protein>
<organism evidence="1">
    <name type="scientific">Rhizophora mucronata</name>
    <name type="common">Asiatic mangrove</name>
    <dbReference type="NCBI Taxonomy" id="61149"/>
    <lineage>
        <taxon>Eukaryota</taxon>
        <taxon>Viridiplantae</taxon>
        <taxon>Streptophyta</taxon>
        <taxon>Embryophyta</taxon>
        <taxon>Tracheophyta</taxon>
        <taxon>Spermatophyta</taxon>
        <taxon>Magnoliopsida</taxon>
        <taxon>eudicotyledons</taxon>
        <taxon>Gunneridae</taxon>
        <taxon>Pentapetalae</taxon>
        <taxon>rosids</taxon>
        <taxon>fabids</taxon>
        <taxon>Malpighiales</taxon>
        <taxon>Rhizophoraceae</taxon>
        <taxon>Rhizophora</taxon>
    </lineage>
</organism>
<dbReference type="EMBL" id="GGEC01056207">
    <property type="protein sequence ID" value="MBX36691.1"/>
    <property type="molecule type" value="Transcribed_RNA"/>
</dbReference>
<evidence type="ECO:0000313" key="1">
    <source>
        <dbReference type="EMBL" id="MBX36691.1"/>
    </source>
</evidence>
<accession>A0A2P2N2J8</accession>
<name>A0A2P2N2J8_RHIMU</name>
<sequence>MQDQHSFTFLAFCFISFPNSKLISYLQC</sequence>
<proteinExistence type="predicted"/>
<dbReference type="AlphaFoldDB" id="A0A2P2N2J8"/>
<reference evidence="1" key="1">
    <citation type="submission" date="2018-02" db="EMBL/GenBank/DDBJ databases">
        <title>Rhizophora mucronata_Transcriptome.</title>
        <authorList>
            <person name="Meera S.P."/>
            <person name="Sreeshan A."/>
            <person name="Augustine A."/>
        </authorList>
    </citation>
    <scope>NUCLEOTIDE SEQUENCE</scope>
    <source>
        <tissue evidence="1">Leaf</tissue>
    </source>
</reference>